<keyword evidence="2 10" id="KW-0813">Transport</keyword>
<feature type="transmembrane region" description="Helical" evidence="10">
    <location>
        <begin position="338"/>
        <end position="357"/>
    </location>
</feature>
<dbReference type="InterPro" id="IPR055344">
    <property type="entry name" value="SecD_SecF_C_bact"/>
</dbReference>
<dbReference type="EMBL" id="CP002868">
    <property type="protein sequence ID" value="AEJ19969.1"/>
    <property type="molecule type" value="Genomic_DNA"/>
</dbReference>
<evidence type="ECO:0000256" key="5">
    <source>
        <dbReference type="ARBA" id="ARBA00022692"/>
    </source>
</evidence>
<evidence type="ECO:0000256" key="9">
    <source>
        <dbReference type="ARBA" id="ARBA00023136"/>
    </source>
</evidence>
<dbReference type="GO" id="GO:0006605">
    <property type="term" value="P:protein targeting"/>
    <property type="evidence" value="ECO:0007669"/>
    <property type="project" value="UniProtKB-UniRule"/>
</dbReference>
<evidence type="ECO:0000256" key="3">
    <source>
        <dbReference type="ARBA" id="ARBA00022475"/>
    </source>
</evidence>
<comment type="caution">
    <text evidence="10">Lacks conserved residue(s) required for the propagation of feature annotation.</text>
</comment>
<dbReference type="PANTHER" id="PTHR30081:SF8">
    <property type="entry name" value="PROTEIN TRANSLOCASE SUBUNIT SECF"/>
    <property type="match status" value="1"/>
</dbReference>
<evidence type="ECO:0000256" key="10">
    <source>
        <dbReference type="HAMAP-Rule" id="MF_01464"/>
    </source>
</evidence>
<dbReference type="InterPro" id="IPR005665">
    <property type="entry name" value="SecF_bac"/>
</dbReference>
<evidence type="ECO:0000256" key="2">
    <source>
        <dbReference type="ARBA" id="ARBA00022448"/>
    </source>
</evidence>
<dbReference type="eggNOG" id="COG0341">
    <property type="taxonomic scope" value="Bacteria"/>
</dbReference>
<keyword evidence="8 10" id="KW-0811">Translocation</keyword>
<dbReference type="NCBIfam" id="TIGR00916">
    <property type="entry name" value="2A0604s01"/>
    <property type="match status" value="1"/>
</dbReference>
<dbReference type="HOGENOM" id="CLU_050012_0_1_12"/>
<reference evidence="13" key="1">
    <citation type="journal article" date="2013" name="Stand. Genomic Sci.">
        <title>Genome sequence of the thermophilic fresh-water bacterium Spirochaeta caldaria type strain (H1(T)), reclassification of Spirochaeta caldaria, Spirochaeta stenostrepta, and Spirochaeta zuelzerae in the genus Treponema as Treponema caldaria comb. nov., Treponema stenostrepta comb. nov., and Treponema zuelzerae comb. nov., and emendation of the genus Treponema.</title>
        <authorList>
            <person name="Abt B."/>
            <person name="Goker M."/>
            <person name="Scheuner C."/>
            <person name="Han C."/>
            <person name="Lu M."/>
            <person name="Misra M."/>
            <person name="Lapidus A."/>
            <person name="Nolan M."/>
            <person name="Lucas S."/>
            <person name="Hammon N."/>
            <person name="Deshpande S."/>
            <person name="Cheng J.F."/>
            <person name="Tapia R."/>
            <person name="Goodwin L.A."/>
            <person name="Pitluck S."/>
            <person name="Liolios K."/>
            <person name="Pagani I."/>
            <person name="Ivanova N."/>
            <person name="Mavromatis K."/>
            <person name="Mikhailova N."/>
            <person name="Huntemann M."/>
            <person name="Pati A."/>
            <person name="Chen A."/>
            <person name="Palaniappan K."/>
            <person name="Land M."/>
            <person name="Hauser L."/>
            <person name="Jeffries C.D."/>
            <person name="Rohde M."/>
            <person name="Spring S."/>
            <person name="Gronow S."/>
            <person name="Detter J.C."/>
            <person name="Bristow J."/>
            <person name="Eisen J.A."/>
            <person name="Markowitz V."/>
            <person name="Hugenholtz P."/>
            <person name="Kyrpides N.C."/>
            <person name="Woyke T."/>
            <person name="Klenk H.P."/>
        </authorList>
    </citation>
    <scope>NUCLEOTIDE SEQUENCE</scope>
    <source>
        <strain evidence="13">ATCC 51460 / DSM 7334 / H1</strain>
    </source>
</reference>
<gene>
    <name evidence="10" type="primary">secF</name>
    <name evidence="12" type="ordered locus">Spica_1831</name>
</gene>
<keyword evidence="6 10" id="KW-0653">Protein transport</keyword>
<dbReference type="GO" id="GO:0043952">
    <property type="term" value="P:protein transport by the Sec complex"/>
    <property type="evidence" value="ECO:0007669"/>
    <property type="project" value="UniProtKB-UniRule"/>
</dbReference>
<accession>F8F3M5</accession>
<sequence length="411" mass="44945">MKQILKFSRFFLPAVILSLVLIISGIVGYVVYGGFNLGVDFQAGLIQEIQFAPTAIKLTYTGKGVAGISMDKNKLEIIISGSDVEKRTYTYTYASYPTLGSMIDAMSGIEGLAVEVVASRDVATNTLVQSAQGNPRLGSVPYGIHYITSDVGLIHIAEVRKALASLGNVSVQNLGQPKERKFLIRVEDKGTEQEFAKHTAEQISSALTNAFGEGQVAISRTDYVGARFSKHLTEQAGLLLFLTMLLILVYVSFRFKFHYAAGAVLAILHDGLIMVAFIVWLRMEFNTTTIAAILTILGYSINDTIVIFDRIRETLKLNPDSSFEDNLNRAITETLSRTFITTITTMFAVLSLFLFTTGAMRDFALALLIGMTSGVYSTIFIASAFVLFWEKKVKKDTIKAAVTASAGLKKA</sequence>
<dbReference type="PRINTS" id="PR01755">
    <property type="entry name" value="SECFTRNLCASE"/>
</dbReference>
<dbReference type="AlphaFoldDB" id="F8F3M5"/>
<dbReference type="RefSeq" id="WP_013969260.1">
    <property type="nucleotide sequence ID" value="NC_015732.1"/>
</dbReference>
<name>F8F3M5_GRAC1</name>
<dbReference type="InterPro" id="IPR000731">
    <property type="entry name" value="SSD"/>
</dbReference>
<feature type="transmembrane region" description="Helical" evidence="10">
    <location>
        <begin position="12"/>
        <end position="32"/>
    </location>
</feature>
<proteinExistence type="inferred from homology"/>
<dbReference type="Gene3D" id="1.20.1640.10">
    <property type="entry name" value="Multidrug efflux transporter AcrB transmembrane domain"/>
    <property type="match status" value="1"/>
</dbReference>
<dbReference type="Proteomes" id="UP000000503">
    <property type="component" value="Chromosome"/>
</dbReference>
<organism evidence="12 13">
    <name type="scientific">Gracilinema caldarium (strain ATCC 51460 / DSM 7334 / H1)</name>
    <name type="common">Treponema caldarium</name>
    <dbReference type="NCBI Taxonomy" id="744872"/>
    <lineage>
        <taxon>Bacteria</taxon>
        <taxon>Pseudomonadati</taxon>
        <taxon>Spirochaetota</taxon>
        <taxon>Spirochaetia</taxon>
        <taxon>Spirochaetales</taxon>
        <taxon>Breznakiellaceae</taxon>
        <taxon>Gracilinema</taxon>
    </lineage>
</organism>
<dbReference type="STRING" id="744872.Spica_1831"/>
<comment type="similarity">
    <text evidence="10">Belongs to the SecD/SecF family. SecF subfamily.</text>
</comment>
<evidence type="ECO:0000256" key="1">
    <source>
        <dbReference type="ARBA" id="ARBA00004651"/>
    </source>
</evidence>
<protein>
    <recommendedName>
        <fullName evidence="10">Protein-export membrane protein SecF</fullName>
    </recommendedName>
</protein>
<dbReference type="PANTHER" id="PTHR30081">
    <property type="entry name" value="PROTEIN-EXPORT MEMBRANE PROTEIN SEC"/>
    <property type="match status" value="1"/>
</dbReference>
<evidence type="ECO:0000256" key="7">
    <source>
        <dbReference type="ARBA" id="ARBA00022989"/>
    </source>
</evidence>
<dbReference type="OrthoDB" id="9805019at2"/>
<dbReference type="NCBIfam" id="TIGR00966">
    <property type="entry name" value="transloc_SecF"/>
    <property type="match status" value="1"/>
</dbReference>
<evidence type="ECO:0000256" key="4">
    <source>
        <dbReference type="ARBA" id="ARBA00022519"/>
    </source>
</evidence>
<keyword evidence="4 10" id="KW-0997">Cell inner membrane</keyword>
<dbReference type="Pfam" id="PF02355">
    <property type="entry name" value="SecD_SecF_C"/>
    <property type="match status" value="1"/>
</dbReference>
<keyword evidence="13" id="KW-1185">Reference proteome</keyword>
<evidence type="ECO:0000256" key="8">
    <source>
        <dbReference type="ARBA" id="ARBA00023010"/>
    </source>
</evidence>
<keyword evidence="3 10" id="KW-1003">Cell membrane</keyword>
<feature type="domain" description="SSD" evidence="11">
    <location>
        <begin position="256"/>
        <end position="388"/>
    </location>
</feature>
<keyword evidence="5 10" id="KW-0812">Transmembrane</keyword>
<dbReference type="GO" id="GO:0065002">
    <property type="term" value="P:intracellular protein transmembrane transport"/>
    <property type="evidence" value="ECO:0007669"/>
    <property type="project" value="UniProtKB-UniRule"/>
</dbReference>
<dbReference type="GO" id="GO:0005886">
    <property type="term" value="C:plasma membrane"/>
    <property type="evidence" value="ECO:0007669"/>
    <property type="project" value="UniProtKB-SubCell"/>
</dbReference>
<evidence type="ECO:0000256" key="6">
    <source>
        <dbReference type="ARBA" id="ARBA00022927"/>
    </source>
</evidence>
<dbReference type="HAMAP" id="MF_01464_B">
    <property type="entry name" value="SecF_B"/>
    <property type="match status" value="1"/>
</dbReference>
<comment type="subunit">
    <text evidence="10">Forms a complex with SecD. Part of the essential Sec protein translocation apparatus which comprises SecA, SecYEG and auxiliary proteins SecDF. Other proteins may also be involved.</text>
</comment>
<dbReference type="GO" id="GO:0015450">
    <property type="term" value="F:protein-transporting ATPase activity"/>
    <property type="evidence" value="ECO:0007669"/>
    <property type="project" value="InterPro"/>
</dbReference>
<feature type="transmembrane region" description="Helical" evidence="10">
    <location>
        <begin position="236"/>
        <end position="253"/>
    </location>
</feature>
<evidence type="ECO:0000313" key="13">
    <source>
        <dbReference type="Proteomes" id="UP000000503"/>
    </source>
</evidence>
<keyword evidence="9 10" id="KW-0472">Membrane</keyword>
<feature type="transmembrane region" description="Helical" evidence="10">
    <location>
        <begin position="363"/>
        <end position="389"/>
    </location>
</feature>
<keyword evidence="7 10" id="KW-1133">Transmembrane helix</keyword>
<evidence type="ECO:0000313" key="12">
    <source>
        <dbReference type="EMBL" id="AEJ19969.1"/>
    </source>
</evidence>
<dbReference type="InterPro" id="IPR022645">
    <property type="entry name" value="SecD/SecF_bac"/>
</dbReference>
<dbReference type="InterPro" id="IPR048634">
    <property type="entry name" value="SecD_SecF_C"/>
</dbReference>
<dbReference type="PROSITE" id="PS50156">
    <property type="entry name" value="SSD"/>
    <property type="match status" value="1"/>
</dbReference>
<dbReference type="KEGG" id="scd:Spica_1831"/>
<dbReference type="InterPro" id="IPR022813">
    <property type="entry name" value="SecD/SecF_arch_bac"/>
</dbReference>
<comment type="subcellular location">
    <subcellularLocation>
        <location evidence="10">Cell inner membrane</location>
        <topology evidence="10">Multi-pass membrane protein</topology>
    </subcellularLocation>
    <subcellularLocation>
        <location evidence="1">Cell membrane</location>
        <topology evidence="1">Multi-pass membrane protein</topology>
    </subcellularLocation>
</comment>
<feature type="transmembrane region" description="Helical" evidence="10">
    <location>
        <begin position="260"/>
        <end position="283"/>
    </location>
</feature>
<evidence type="ECO:0000259" key="11">
    <source>
        <dbReference type="PROSITE" id="PS50156"/>
    </source>
</evidence>
<comment type="function">
    <text evidence="10">Part of the Sec protein translocase complex. Interacts with the SecYEG preprotein conducting channel. SecDF uses the proton motive force (PMF) to complete protein translocation after the ATP-dependent function of SecA.</text>
</comment>
<dbReference type="SUPFAM" id="SSF82866">
    <property type="entry name" value="Multidrug efflux transporter AcrB transmembrane domain"/>
    <property type="match status" value="1"/>
</dbReference>